<proteinExistence type="predicted"/>
<feature type="domain" description="DDE Tnp4" evidence="3">
    <location>
        <begin position="113"/>
        <end position="154"/>
    </location>
</feature>
<evidence type="ECO:0000256" key="2">
    <source>
        <dbReference type="ARBA" id="ARBA00022723"/>
    </source>
</evidence>
<protein>
    <recommendedName>
        <fullName evidence="3">DDE Tnp4 domain-containing protein</fullName>
    </recommendedName>
</protein>
<dbReference type="AlphaFoldDB" id="A0A3N4L6T2"/>
<reference evidence="4 5" key="1">
    <citation type="journal article" date="2018" name="Nat. Ecol. Evol.">
        <title>Pezizomycetes genomes reveal the molecular basis of ectomycorrhizal truffle lifestyle.</title>
        <authorList>
            <person name="Murat C."/>
            <person name="Payen T."/>
            <person name="Noel B."/>
            <person name="Kuo A."/>
            <person name="Morin E."/>
            <person name="Chen J."/>
            <person name="Kohler A."/>
            <person name="Krizsan K."/>
            <person name="Balestrini R."/>
            <person name="Da Silva C."/>
            <person name="Montanini B."/>
            <person name="Hainaut M."/>
            <person name="Levati E."/>
            <person name="Barry K.W."/>
            <person name="Belfiori B."/>
            <person name="Cichocki N."/>
            <person name="Clum A."/>
            <person name="Dockter R.B."/>
            <person name="Fauchery L."/>
            <person name="Guy J."/>
            <person name="Iotti M."/>
            <person name="Le Tacon F."/>
            <person name="Lindquist E.A."/>
            <person name="Lipzen A."/>
            <person name="Malagnac F."/>
            <person name="Mello A."/>
            <person name="Molinier V."/>
            <person name="Miyauchi S."/>
            <person name="Poulain J."/>
            <person name="Riccioni C."/>
            <person name="Rubini A."/>
            <person name="Sitrit Y."/>
            <person name="Splivallo R."/>
            <person name="Traeger S."/>
            <person name="Wang M."/>
            <person name="Zifcakova L."/>
            <person name="Wipf D."/>
            <person name="Zambonelli A."/>
            <person name="Paolocci F."/>
            <person name="Nowrousian M."/>
            <person name="Ottonello S."/>
            <person name="Baldrian P."/>
            <person name="Spatafora J.W."/>
            <person name="Henrissat B."/>
            <person name="Nagy L.G."/>
            <person name="Aury J.M."/>
            <person name="Wincker P."/>
            <person name="Grigoriev I.V."/>
            <person name="Bonfante P."/>
            <person name="Martin F.M."/>
        </authorList>
    </citation>
    <scope>NUCLEOTIDE SEQUENCE [LARGE SCALE GENOMIC DNA]</scope>
    <source>
        <strain evidence="4 5">ATCC MYA-4762</strain>
    </source>
</reference>
<dbReference type="EMBL" id="ML121620">
    <property type="protein sequence ID" value="RPB18597.1"/>
    <property type="molecule type" value="Genomic_DNA"/>
</dbReference>
<dbReference type="OrthoDB" id="5289248at2759"/>
<dbReference type="Proteomes" id="UP000267821">
    <property type="component" value="Unassembled WGS sequence"/>
</dbReference>
<sequence>MEECREYLRFTRSEIVQLVECFELDGYEFKTTMRVVRYPTTTWPTRLKDMIQVFKCSQSAISITVNCLIAYLYKRYQKKLEWDFRRLTLTQLRKYEATIARACPRIHGIWGFIDGTVLPIARPTANQEDFYSRHKGYYGIKYQGIITPDGLISSLYGPEFRLVGD</sequence>
<evidence type="ECO:0000313" key="5">
    <source>
        <dbReference type="Proteomes" id="UP000267821"/>
    </source>
</evidence>
<evidence type="ECO:0000256" key="1">
    <source>
        <dbReference type="ARBA" id="ARBA00001968"/>
    </source>
</evidence>
<dbReference type="STRING" id="1051890.A0A3N4L6T2"/>
<comment type="cofactor">
    <cofactor evidence="1">
        <name>a divalent metal cation</name>
        <dbReference type="ChEBI" id="CHEBI:60240"/>
    </cofactor>
</comment>
<dbReference type="InParanoid" id="A0A3N4L6T2"/>
<gene>
    <name evidence="4" type="ORF">L211DRAFT_863844</name>
</gene>
<evidence type="ECO:0000313" key="4">
    <source>
        <dbReference type="EMBL" id="RPB18597.1"/>
    </source>
</evidence>
<dbReference type="GO" id="GO:0046872">
    <property type="term" value="F:metal ion binding"/>
    <property type="evidence" value="ECO:0007669"/>
    <property type="project" value="UniProtKB-KW"/>
</dbReference>
<keyword evidence="2" id="KW-0479">Metal-binding</keyword>
<dbReference type="Pfam" id="PF13359">
    <property type="entry name" value="DDE_Tnp_4"/>
    <property type="match status" value="1"/>
</dbReference>
<accession>A0A3N4L6T2</accession>
<dbReference type="InterPro" id="IPR027806">
    <property type="entry name" value="HARBI1_dom"/>
</dbReference>
<keyword evidence="5" id="KW-1185">Reference proteome</keyword>
<organism evidence="4 5">
    <name type="scientific">Terfezia boudieri ATCC MYA-4762</name>
    <dbReference type="NCBI Taxonomy" id="1051890"/>
    <lineage>
        <taxon>Eukaryota</taxon>
        <taxon>Fungi</taxon>
        <taxon>Dikarya</taxon>
        <taxon>Ascomycota</taxon>
        <taxon>Pezizomycotina</taxon>
        <taxon>Pezizomycetes</taxon>
        <taxon>Pezizales</taxon>
        <taxon>Pezizaceae</taxon>
        <taxon>Terfezia</taxon>
    </lineage>
</organism>
<evidence type="ECO:0000259" key="3">
    <source>
        <dbReference type="Pfam" id="PF13359"/>
    </source>
</evidence>
<name>A0A3N4L6T2_9PEZI</name>